<dbReference type="Proteomes" id="UP001171111">
    <property type="component" value="Unassembled WGS sequence"/>
</dbReference>
<evidence type="ECO:0008006" key="4">
    <source>
        <dbReference type="Google" id="ProtNLM"/>
    </source>
</evidence>
<feature type="chain" id="PRO_5046391283" description="Exporting protein" evidence="1">
    <location>
        <begin position="25"/>
        <end position="154"/>
    </location>
</feature>
<reference evidence="2 3" key="1">
    <citation type="submission" date="2023-06" db="EMBL/GenBank/DDBJ databases">
        <title>Campylobacter magnum sp. nov., isolated from cecal contents of domestic pigs (Sus scrofa domesticus).</title>
        <authorList>
            <person name="Papic B."/>
            <person name="Gruntar I."/>
        </authorList>
    </citation>
    <scope>NUCLEOTIDE SEQUENCE [LARGE SCALE GENOMIC DNA]</scope>
    <source>
        <strain evidence="3">34484-21</strain>
    </source>
</reference>
<proteinExistence type="predicted"/>
<sequence length="154" mass="18311">MNKAFWLKSFFKAFLLCVFCASFAHSRPPAWTSTKLFLLAKDQKAYLFITEKATLRKETFEFSWTLYDGLNLVVHSKWRLYPRQIMFSRRRGLELYSQNILLARKNPYLDEVRVYIEFLSFEAGAAKFGVYVMDKSQRVGIEYYPDQEVQDEQN</sequence>
<keyword evidence="1" id="KW-0732">Signal</keyword>
<gene>
    <name evidence="2" type="ORF">Q2362_07540</name>
</gene>
<dbReference type="EMBL" id="JAULJQ010000009">
    <property type="protein sequence ID" value="MDO2409938.1"/>
    <property type="molecule type" value="Genomic_DNA"/>
</dbReference>
<evidence type="ECO:0000256" key="1">
    <source>
        <dbReference type="SAM" id="SignalP"/>
    </source>
</evidence>
<evidence type="ECO:0000313" key="3">
    <source>
        <dbReference type="Proteomes" id="UP001171111"/>
    </source>
</evidence>
<comment type="caution">
    <text evidence="2">The sequence shown here is derived from an EMBL/GenBank/DDBJ whole genome shotgun (WGS) entry which is preliminary data.</text>
</comment>
<protein>
    <recommendedName>
        <fullName evidence="4">Exporting protein</fullName>
    </recommendedName>
</protein>
<dbReference type="RefSeq" id="WP_302244709.1">
    <property type="nucleotide sequence ID" value="NZ_JAULJQ010000009.1"/>
</dbReference>
<name>A0ABT8T8N8_9BACT</name>
<keyword evidence="3" id="KW-1185">Reference proteome</keyword>
<organism evidence="2 3">
    <name type="scientific">Campylobacter magnus</name>
    <dbReference type="NCBI Taxonomy" id="3026462"/>
    <lineage>
        <taxon>Bacteria</taxon>
        <taxon>Pseudomonadati</taxon>
        <taxon>Campylobacterota</taxon>
        <taxon>Epsilonproteobacteria</taxon>
        <taxon>Campylobacterales</taxon>
        <taxon>Campylobacteraceae</taxon>
        <taxon>Campylobacter</taxon>
    </lineage>
</organism>
<accession>A0ABT8T8N8</accession>
<evidence type="ECO:0000313" key="2">
    <source>
        <dbReference type="EMBL" id="MDO2409938.1"/>
    </source>
</evidence>
<feature type="signal peptide" evidence="1">
    <location>
        <begin position="1"/>
        <end position="24"/>
    </location>
</feature>